<dbReference type="PANTHER" id="PTHR13501:SF10">
    <property type="entry name" value="LARGE RIBOSOMAL SUBUNIT PROTEIN UL22M"/>
    <property type="match status" value="1"/>
</dbReference>
<dbReference type="GO" id="GO:0015934">
    <property type="term" value="C:large ribosomal subunit"/>
    <property type="evidence" value="ECO:0007669"/>
    <property type="project" value="InterPro"/>
</dbReference>
<keyword evidence="3 4" id="KW-0687">Ribonucleoprotein</keyword>
<evidence type="ECO:0000256" key="4">
    <source>
        <dbReference type="RuleBase" id="RU004005"/>
    </source>
</evidence>
<dbReference type="AlphaFoldDB" id="A0A5M8PRK6"/>
<dbReference type="InterPro" id="IPR001063">
    <property type="entry name" value="Ribosomal_uL22"/>
</dbReference>
<dbReference type="SUPFAM" id="SSF54843">
    <property type="entry name" value="Ribosomal protein L22"/>
    <property type="match status" value="1"/>
</dbReference>
<evidence type="ECO:0000313" key="7">
    <source>
        <dbReference type="Proteomes" id="UP000324767"/>
    </source>
</evidence>
<feature type="compositionally biased region" description="Pro residues" evidence="5">
    <location>
        <begin position="56"/>
        <end position="68"/>
    </location>
</feature>
<evidence type="ECO:0000256" key="1">
    <source>
        <dbReference type="ARBA" id="ARBA00009451"/>
    </source>
</evidence>
<dbReference type="OrthoDB" id="416470at2759"/>
<dbReference type="Gene3D" id="3.90.470.10">
    <property type="entry name" value="Ribosomal protein L22/L17"/>
    <property type="match status" value="1"/>
</dbReference>
<organism evidence="6 7">
    <name type="scientific">Lasallia pustulata</name>
    <dbReference type="NCBI Taxonomy" id="136370"/>
    <lineage>
        <taxon>Eukaryota</taxon>
        <taxon>Fungi</taxon>
        <taxon>Dikarya</taxon>
        <taxon>Ascomycota</taxon>
        <taxon>Pezizomycotina</taxon>
        <taxon>Lecanoromycetes</taxon>
        <taxon>OSLEUM clade</taxon>
        <taxon>Umbilicariomycetidae</taxon>
        <taxon>Umbilicariales</taxon>
        <taxon>Umbilicariaceae</taxon>
        <taxon>Lasallia</taxon>
    </lineage>
</organism>
<dbReference type="EMBL" id="VXIT01000007">
    <property type="protein sequence ID" value="KAA6411682.1"/>
    <property type="molecule type" value="Genomic_DNA"/>
</dbReference>
<evidence type="ECO:0000256" key="5">
    <source>
        <dbReference type="SAM" id="MobiDB-lite"/>
    </source>
</evidence>
<accession>A0A5M8PRK6</accession>
<dbReference type="InterPro" id="IPR036394">
    <property type="entry name" value="Ribosomal_uL22_sf"/>
</dbReference>
<dbReference type="Pfam" id="PF00237">
    <property type="entry name" value="Ribosomal_L22"/>
    <property type="match status" value="2"/>
</dbReference>
<sequence>MSLALPSRRLTRAAVTLKPIPQTQAATTHRGPAPRTPTRRPRALLHIRIPQRQAPLPAPTDPSTPAPPASRALRRDPTAMAAALDPNPRARKRWLRKMTIRSIRGRGRLNKTVKILRTERSHLAKSHFLKTSVKKLGPLARQIAGKPIEDAIVQMRFSPKKAAREVKRHLEYARDEAVVRRGMGLGAVDGKGAVEGGEVVVEDKKGKRRVVRDKTEIYVDQAWVGRGSYERERDYRARGQVNIMMCPYTSISVLLKEEATRIRLAEEREQKRQKKKVWVPLPDRPVTAQRQYCLW</sequence>
<dbReference type="GO" id="GO:0006412">
    <property type="term" value="P:translation"/>
    <property type="evidence" value="ECO:0007669"/>
    <property type="project" value="InterPro"/>
</dbReference>
<dbReference type="FunFam" id="3.90.470.10:FF:000017">
    <property type="entry name" value="54S ribosomal protein L22, mitochondrial"/>
    <property type="match status" value="1"/>
</dbReference>
<comment type="caution">
    <text evidence="6">The sequence shown here is derived from an EMBL/GenBank/DDBJ whole genome shotgun (WGS) entry which is preliminary data.</text>
</comment>
<name>A0A5M8PRK6_9LECA</name>
<keyword evidence="2 4" id="KW-0689">Ribosomal protein</keyword>
<comment type="similarity">
    <text evidence="1 4">Belongs to the universal ribosomal protein uL22 family.</text>
</comment>
<dbReference type="InterPro" id="IPR047867">
    <property type="entry name" value="Ribosomal_uL22_bac/org-type"/>
</dbReference>
<evidence type="ECO:0000313" key="6">
    <source>
        <dbReference type="EMBL" id="KAA6411682.1"/>
    </source>
</evidence>
<evidence type="ECO:0000256" key="3">
    <source>
        <dbReference type="ARBA" id="ARBA00023274"/>
    </source>
</evidence>
<gene>
    <name evidence="6" type="ORF">FRX48_04963</name>
</gene>
<protein>
    <submittedName>
        <fullName evidence="6">54S ribosomal mitochondrial</fullName>
    </submittedName>
</protein>
<proteinExistence type="inferred from homology"/>
<feature type="region of interest" description="Disordered" evidence="5">
    <location>
        <begin position="1"/>
        <end position="80"/>
    </location>
</feature>
<evidence type="ECO:0000256" key="2">
    <source>
        <dbReference type="ARBA" id="ARBA00022980"/>
    </source>
</evidence>
<dbReference type="Proteomes" id="UP000324767">
    <property type="component" value="Unassembled WGS sequence"/>
</dbReference>
<dbReference type="GO" id="GO:0003735">
    <property type="term" value="F:structural constituent of ribosome"/>
    <property type="evidence" value="ECO:0007669"/>
    <property type="project" value="InterPro"/>
</dbReference>
<reference evidence="6 7" key="1">
    <citation type="submission" date="2019-09" db="EMBL/GenBank/DDBJ databases">
        <title>The hologenome of the rock-dwelling lichen Lasallia pustulata.</title>
        <authorList>
            <person name="Greshake Tzovaras B."/>
            <person name="Segers F."/>
            <person name="Bicker A."/>
            <person name="Dal Grande F."/>
            <person name="Otte J."/>
            <person name="Hankeln T."/>
            <person name="Schmitt I."/>
            <person name="Ebersberger I."/>
        </authorList>
    </citation>
    <scope>NUCLEOTIDE SEQUENCE [LARGE SCALE GENOMIC DNA]</scope>
    <source>
        <strain evidence="6">A1-1</strain>
    </source>
</reference>
<dbReference type="PANTHER" id="PTHR13501">
    <property type="entry name" value="CHLOROPLAST 50S RIBOSOMAL PROTEIN L22-RELATED"/>
    <property type="match status" value="1"/>
</dbReference>